<sequence>MKVRWKVSKLNLKQRAFADEYIITGNAYQSAIKAGYSENYAKNAQEKLVEKGGKVSEYIKDKLKEIQLERHLTMEEALAITASIAKGEPQRFEKVIRDPESNEVIEREVSEYSAGFKERNQALEHFYKINAAFIDKQQVEVTETPVFVDDLSDADG</sequence>
<accession>A0A6L2ZZ77</accession>
<keyword evidence="1" id="KW-1188">Viral release from host cell</keyword>
<dbReference type="PANTHER" id="PTHR41328:SF2">
    <property type="entry name" value="TERMINASE SMALL SUBUNIT"/>
    <property type="match status" value="1"/>
</dbReference>
<dbReference type="InterPro" id="IPR005335">
    <property type="entry name" value="Terminase_ssu"/>
</dbReference>
<evidence type="ECO:0000256" key="2">
    <source>
        <dbReference type="ARBA" id="ARBA00023219"/>
    </source>
</evidence>
<dbReference type="Gene3D" id="1.10.10.1400">
    <property type="entry name" value="Terminase, small subunit, N-terminal DNA-binding domain, HTH motif"/>
    <property type="match status" value="1"/>
</dbReference>
<proteinExistence type="predicted"/>
<dbReference type="InterPro" id="IPR038713">
    <property type="entry name" value="Terminase_Gp1_N_sf"/>
</dbReference>
<dbReference type="PANTHER" id="PTHR41328">
    <property type="entry name" value="TERMINASE SMALL SUBUNIT-RELATED"/>
    <property type="match status" value="1"/>
</dbReference>
<dbReference type="EMBL" id="BLXU01000020">
    <property type="protein sequence ID" value="GFO52900.1"/>
    <property type="molecule type" value="Genomic_DNA"/>
</dbReference>
<dbReference type="Proteomes" id="UP000504756">
    <property type="component" value="Unassembled WGS sequence"/>
</dbReference>
<organism evidence="3 4">
    <name type="scientific">Lactococcus garvieae</name>
    <dbReference type="NCBI Taxonomy" id="1363"/>
    <lineage>
        <taxon>Bacteria</taxon>
        <taxon>Bacillati</taxon>
        <taxon>Bacillota</taxon>
        <taxon>Bacilli</taxon>
        <taxon>Lactobacillales</taxon>
        <taxon>Streptococcaceae</taxon>
        <taxon>Lactococcus</taxon>
    </lineage>
</organism>
<protein>
    <submittedName>
        <fullName evidence="3">Terminase</fullName>
    </submittedName>
</protein>
<reference evidence="3 4" key="1">
    <citation type="submission" date="2020-06" db="EMBL/GenBank/DDBJ databases">
        <title>Draft genome sequence of Lactic acid bacteria from Okinawan-style tofu.</title>
        <authorList>
            <person name="Takara I."/>
            <person name="Ikematsu S."/>
        </authorList>
    </citation>
    <scope>NUCLEOTIDE SEQUENCE [LARGE SCALE GENOMIC DNA]</scope>
    <source>
        <strain evidence="4">lg38</strain>
    </source>
</reference>
<dbReference type="AlphaFoldDB" id="A0A6L2ZZ77"/>
<evidence type="ECO:0000313" key="3">
    <source>
        <dbReference type="EMBL" id="GFO52900.1"/>
    </source>
</evidence>
<comment type="caution">
    <text evidence="3">The sequence shown here is derived from an EMBL/GenBank/DDBJ whole genome shotgun (WGS) entry which is preliminary data.</text>
</comment>
<gene>
    <name evidence="3" type="ORF">ikelab_21750</name>
</gene>
<dbReference type="Pfam" id="PF03592">
    <property type="entry name" value="Terminase_2"/>
    <property type="match status" value="1"/>
</dbReference>
<evidence type="ECO:0000256" key="1">
    <source>
        <dbReference type="ARBA" id="ARBA00022612"/>
    </source>
</evidence>
<dbReference type="InterPro" id="IPR052404">
    <property type="entry name" value="SPP1-like_terminase"/>
</dbReference>
<keyword evidence="2" id="KW-0231">Viral genome packaging</keyword>
<evidence type="ECO:0000313" key="4">
    <source>
        <dbReference type="Proteomes" id="UP000504756"/>
    </source>
</evidence>
<dbReference type="GO" id="GO:0051276">
    <property type="term" value="P:chromosome organization"/>
    <property type="evidence" value="ECO:0007669"/>
    <property type="project" value="InterPro"/>
</dbReference>
<name>A0A6L2ZZ77_9LACT</name>